<sequence>MFIIFLNIGFRNIQWQCADTARERDGYQSYISTGMEHKNRSITISDLFELKLLEVGIEYDRAKSGYSY</sequence>
<organism evidence="1">
    <name type="scientific">Rhizophora mucronata</name>
    <name type="common">Asiatic mangrove</name>
    <dbReference type="NCBI Taxonomy" id="61149"/>
    <lineage>
        <taxon>Eukaryota</taxon>
        <taxon>Viridiplantae</taxon>
        <taxon>Streptophyta</taxon>
        <taxon>Embryophyta</taxon>
        <taxon>Tracheophyta</taxon>
        <taxon>Spermatophyta</taxon>
        <taxon>Magnoliopsida</taxon>
        <taxon>eudicotyledons</taxon>
        <taxon>Gunneridae</taxon>
        <taxon>Pentapetalae</taxon>
        <taxon>rosids</taxon>
        <taxon>fabids</taxon>
        <taxon>Malpighiales</taxon>
        <taxon>Rhizophoraceae</taxon>
        <taxon>Rhizophora</taxon>
    </lineage>
</organism>
<name>A0A2P2MLF2_RHIMU</name>
<accession>A0A2P2MLF2</accession>
<protein>
    <submittedName>
        <fullName evidence="1">Uncharacterized protein</fullName>
    </submittedName>
</protein>
<reference evidence="1" key="1">
    <citation type="submission" date="2018-02" db="EMBL/GenBank/DDBJ databases">
        <title>Rhizophora mucronata_Transcriptome.</title>
        <authorList>
            <person name="Meera S.P."/>
            <person name="Sreeshan A."/>
            <person name="Augustine A."/>
        </authorList>
    </citation>
    <scope>NUCLEOTIDE SEQUENCE</scope>
    <source>
        <tissue evidence="1">Leaf</tissue>
    </source>
</reference>
<evidence type="ECO:0000313" key="1">
    <source>
        <dbReference type="EMBL" id="MBX31044.1"/>
    </source>
</evidence>
<dbReference type="AlphaFoldDB" id="A0A2P2MLF2"/>
<proteinExistence type="predicted"/>
<dbReference type="EMBL" id="GGEC01050560">
    <property type="protein sequence ID" value="MBX31044.1"/>
    <property type="molecule type" value="Transcribed_RNA"/>
</dbReference>